<dbReference type="SUPFAM" id="SSF48065">
    <property type="entry name" value="DBL homology domain (DH-domain)"/>
    <property type="match status" value="1"/>
</dbReference>
<dbReference type="GO" id="GO:0005085">
    <property type="term" value="F:guanyl-nucleotide exchange factor activity"/>
    <property type="evidence" value="ECO:0007669"/>
    <property type="project" value="InterPro"/>
</dbReference>
<feature type="compositionally biased region" description="Pro residues" evidence="1">
    <location>
        <begin position="192"/>
        <end position="203"/>
    </location>
</feature>
<dbReference type="Pfam" id="PF00621">
    <property type="entry name" value="RhoGEF"/>
    <property type="match status" value="1"/>
</dbReference>
<feature type="domain" description="DH" evidence="2">
    <location>
        <begin position="538"/>
        <end position="742"/>
    </location>
</feature>
<dbReference type="OrthoDB" id="27593at2759"/>
<gene>
    <name evidence="3" type="primary">Arhgef16_1</name>
    <name evidence="3" type="ORF">FJT64_005122</name>
</gene>
<dbReference type="Gene3D" id="1.20.900.10">
    <property type="entry name" value="Dbl homology (DH) domain"/>
    <property type="match status" value="1"/>
</dbReference>
<protein>
    <submittedName>
        <fullName evidence="3">Rho guanine nucleotide exchange factor 16</fullName>
    </submittedName>
</protein>
<name>A0A6A4W172_AMPAM</name>
<dbReference type="EMBL" id="VIIS01001490">
    <property type="protein sequence ID" value="KAF0297420.1"/>
    <property type="molecule type" value="Genomic_DNA"/>
</dbReference>
<comment type="caution">
    <text evidence="3">The sequence shown here is derived from an EMBL/GenBank/DDBJ whole genome shotgun (WGS) entry which is preliminary data.</text>
</comment>
<feature type="region of interest" description="Disordered" evidence="1">
    <location>
        <begin position="467"/>
        <end position="512"/>
    </location>
</feature>
<keyword evidence="4" id="KW-1185">Reference proteome</keyword>
<organism evidence="3 4">
    <name type="scientific">Amphibalanus amphitrite</name>
    <name type="common">Striped barnacle</name>
    <name type="synonym">Balanus amphitrite</name>
    <dbReference type="NCBI Taxonomy" id="1232801"/>
    <lineage>
        <taxon>Eukaryota</taxon>
        <taxon>Metazoa</taxon>
        <taxon>Ecdysozoa</taxon>
        <taxon>Arthropoda</taxon>
        <taxon>Crustacea</taxon>
        <taxon>Multicrustacea</taxon>
        <taxon>Cirripedia</taxon>
        <taxon>Thoracica</taxon>
        <taxon>Thoracicalcarea</taxon>
        <taxon>Balanomorpha</taxon>
        <taxon>Balanoidea</taxon>
        <taxon>Balanidae</taxon>
        <taxon>Amphibalaninae</taxon>
        <taxon>Amphibalanus</taxon>
    </lineage>
</organism>
<dbReference type="AlphaFoldDB" id="A0A6A4W172"/>
<dbReference type="SMART" id="SM00325">
    <property type="entry name" value="RhoGEF"/>
    <property type="match status" value="1"/>
</dbReference>
<dbReference type="InterPro" id="IPR035899">
    <property type="entry name" value="DBL_dom_sf"/>
</dbReference>
<feature type="compositionally biased region" description="Polar residues" evidence="1">
    <location>
        <begin position="266"/>
        <end position="275"/>
    </location>
</feature>
<accession>A0A6A4W172</accession>
<feature type="compositionally biased region" description="Pro residues" evidence="1">
    <location>
        <begin position="157"/>
        <end position="178"/>
    </location>
</feature>
<evidence type="ECO:0000256" key="1">
    <source>
        <dbReference type="SAM" id="MobiDB-lite"/>
    </source>
</evidence>
<dbReference type="PROSITE" id="PS50010">
    <property type="entry name" value="DH_2"/>
    <property type="match status" value="1"/>
</dbReference>
<dbReference type="PANTHER" id="PTHR12845">
    <property type="entry name" value="GUANINE NUCLEOTIDE EXCHANGE FACTOR"/>
    <property type="match status" value="1"/>
</dbReference>
<feature type="region of interest" description="Disordered" evidence="1">
    <location>
        <begin position="374"/>
        <end position="396"/>
    </location>
</feature>
<proteinExistence type="predicted"/>
<dbReference type="InterPro" id="IPR047271">
    <property type="entry name" value="Ephexin-like"/>
</dbReference>
<feature type="compositionally biased region" description="Low complexity" evidence="1">
    <location>
        <begin position="491"/>
        <end position="510"/>
    </location>
</feature>
<sequence>MAEANVSKNNPPMEDIWRVEIGQIIIRFRTNKPKGALGVWQNLVSQLSTLLNGCFETEALVLWKMLLNAIPELLRTSHIAETQTLWRSLTETLLEIRAVGHSQTASAMWKTLLAMAPKLLAEFPNDVTELMWTEVCQTAAEMESGASDPERTTLPASPSPSPLPSPTASPVQPPPPLPSRSRSPLPILSIPEPRPPASLPPESSPKRLSPIPSPKRPSPAPSPTRSSPGDPRQSRFDPRRTPLPPPPVQQLPPAPAPVTSAPSPSLAQTSPSPSTAPCLPPKPRPISQSGLQETQHSKPPKPKVKPKPQLANRKTFTAPSLTPSIQPAPRPVVKQQPLMVTQSGNQVSTADPEWDQGMQQVLTELSHRGIGDLQRGRRTGRMGNVRPKSCQNPTDTRRLSAPFEKLFSALTPSGLQDVQGHDLTCQSCPATADIIEDETGWVMVPRSLPQSQAELDDGSGAARVRFSASATNGSPPGAEPVGTSPATSGGPLLRPSSSSASLAAPMSPSSPVEPPLWCRLPCVVNSGVLDNLSSDQRKLREALFEIISKEESYHSSLQLLERQFQEPLRALSQKPPSPKQNGQNGQHGQNSQQCTFSETEYRELFQNVDEVRRCSDDFLTDLYQIPMDDLSGLCDIVHEHAKHNFYPYKVYCAHKWHQDRRLERLTERSSPLAALLARLETSPEVRGLGLAALLHLPVQHVQRLPMMMEAVLKRMPPDHPERQSCEEAHRALTKLVKDCDEDAAREKERLEAEESVTVEPERAAKGRLSWRRRGVRRHTMELGKNATDAATERDCRLCRSAHCELHYG</sequence>
<feature type="compositionally biased region" description="Pro residues" evidence="1">
    <location>
        <begin position="241"/>
        <end position="256"/>
    </location>
</feature>
<feature type="compositionally biased region" description="Low complexity" evidence="1">
    <location>
        <begin position="179"/>
        <end position="191"/>
    </location>
</feature>
<feature type="region of interest" description="Disordered" evidence="1">
    <location>
        <begin position="141"/>
        <end position="331"/>
    </location>
</feature>
<evidence type="ECO:0000313" key="4">
    <source>
        <dbReference type="Proteomes" id="UP000440578"/>
    </source>
</evidence>
<feature type="compositionally biased region" description="Pro residues" evidence="1">
    <location>
        <begin position="211"/>
        <end position="222"/>
    </location>
</feature>
<feature type="compositionally biased region" description="Polar residues" evidence="1">
    <location>
        <begin position="312"/>
        <end position="325"/>
    </location>
</feature>
<evidence type="ECO:0000313" key="3">
    <source>
        <dbReference type="EMBL" id="KAF0297420.1"/>
    </source>
</evidence>
<feature type="region of interest" description="Disordered" evidence="1">
    <location>
        <begin position="570"/>
        <end position="593"/>
    </location>
</feature>
<dbReference type="PANTHER" id="PTHR12845:SF5">
    <property type="entry name" value="EPHEXIN, ISOFORM D"/>
    <property type="match status" value="1"/>
</dbReference>
<feature type="compositionally biased region" description="Low complexity" evidence="1">
    <location>
        <begin position="580"/>
        <end position="593"/>
    </location>
</feature>
<dbReference type="Proteomes" id="UP000440578">
    <property type="component" value="Unassembled WGS sequence"/>
</dbReference>
<reference evidence="3 4" key="1">
    <citation type="submission" date="2019-07" db="EMBL/GenBank/DDBJ databases">
        <title>Draft genome assembly of a fouling barnacle, Amphibalanus amphitrite (Darwin, 1854): The first reference genome for Thecostraca.</title>
        <authorList>
            <person name="Kim W."/>
        </authorList>
    </citation>
    <scope>NUCLEOTIDE SEQUENCE [LARGE SCALE GENOMIC DNA]</scope>
    <source>
        <strain evidence="3">SNU_AA5</strain>
        <tissue evidence="3">Soma without cirri and trophi</tissue>
    </source>
</reference>
<dbReference type="InterPro" id="IPR000219">
    <property type="entry name" value="DH_dom"/>
</dbReference>
<evidence type="ECO:0000259" key="2">
    <source>
        <dbReference type="PROSITE" id="PS50010"/>
    </source>
</evidence>